<dbReference type="PROSITE" id="PS51191">
    <property type="entry name" value="FEMABX"/>
    <property type="match status" value="1"/>
</dbReference>
<name>X1VK79_9ZZZZ</name>
<dbReference type="PANTHER" id="PTHR36174">
    <property type="entry name" value="LIPID II:GLYCINE GLYCYLTRANSFERASE"/>
    <property type="match status" value="1"/>
</dbReference>
<keyword evidence="5" id="KW-0012">Acyltransferase</keyword>
<feature type="non-terminal residue" evidence="8">
    <location>
        <position position="251"/>
    </location>
</feature>
<dbReference type="GO" id="GO:0016755">
    <property type="term" value="F:aminoacyltransferase activity"/>
    <property type="evidence" value="ECO:0007669"/>
    <property type="project" value="InterPro"/>
</dbReference>
<dbReference type="GO" id="GO:0071555">
    <property type="term" value="P:cell wall organization"/>
    <property type="evidence" value="ECO:0007669"/>
    <property type="project" value="UniProtKB-KW"/>
</dbReference>
<evidence type="ECO:0000313" key="8">
    <source>
        <dbReference type="EMBL" id="GAJ08405.1"/>
    </source>
</evidence>
<reference evidence="8" key="1">
    <citation type="journal article" date="2014" name="Front. Microbiol.">
        <title>High frequency of phylogenetically diverse reductive dehalogenase-homologous genes in deep subseafloor sedimentary metagenomes.</title>
        <authorList>
            <person name="Kawai M."/>
            <person name="Futagami T."/>
            <person name="Toyoda A."/>
            <person name="Takaki Y."/>
            <person name="Nishi S."/>
            <person name="Hori S."/>
            <person name="Arai W."/>
            <person name="Tsubouchi T."/>
            <person name="Morono Y."/>
            <person name="Uchiyama I."/>
            <person name="Ito T."/>
            <person name="Fujiyama A."/>
            <person name="Inagaki F."/>
            <person name="Takami H."/>
        </authorList>
    </citation>
    <scope>NUCLEOTIDE SEQUENCE</scope>
    <source>
        <strain evidence="8">Expedition CK06-06</strain>
    </source>
</reference>
<dbReference type="GO" id="GO:0009252">
    <property type="term" value="P:peptidoglycan biosynthetic process"/>
    <property type="evidence" value="ECO:0007669"/>
    <property type="project" value="UniProtKB-KW"/>
</dbReference>
<organism evidence="8">
    <name type="scientific">marine sediment metagenome</name>
    <dbReference type="NCBI Taxonomy" id="412755"/>
    <lineage>
        <taxon>unclassified sequences</taxon>
        <taxon>metagenomes</taxon>
        <taxon>ecological metagenomes</taxon>
    </lineage>
</organism>
<dbReference type="InterPro" id="IPR038740">
    <property type="entry name" value="BioF2-like_GNAT_dom"/>
</dbReference>
<keyword evidence="6" id="KW-0961">Cell wall biogenesis/degradation</keyword>
<evidence type="ECO:0000259" key="7">
    <source>
        <dbReference type="Pfam" id="PF13480"/>
    </source>
</evidence>
<gene>
    <name evidence="8" type="ORF">S12H4_47168</name>
</gene>
<comment type="similarity">
    <text evidence="1">Belongs to the FemABX family.</text>
</comment>
<keyword evidence="4" id="KW-0573">Peptidoglycan synthesis</keyword>
<evidence type="ECO:0000256" key="2">
    <source>
        <dbReference type="ARBA" id="ARBA00022679"/>
    </source>
</evidence>
<dbReference type="PANTHER" id="PTHR36174:SF1">
    <property type="entry name" value="LIPID II:GLYCINE GLYCYLTRANSFERASE"/>
    <property type="match status" value="1"/>
</dbReference>
<dbReference type="AlphaFoldDB" id="X1VK79"/>
<keyword evidence="3" id="KW-0133">Cell shape</keyword>
<evidence type="ECO:0000256" key="4">
    <source>
        <dbReference type="ARBA" id="ARBA00022984"/>
    </source>
</evidence>
<evidence type="ECO:0000256" key="6">
    <source>
        <dbReference type="ARBA" id="ARBA00023316"/>
    </source>
</evidence>
<protein>
    <recommendedName>
        <fullName evidence="7">BioF2-like acetyltransferase domain-containing protein</fullName>
    </recommendedName>
</protein>
<dbReference type="Pfam" id="PF13480">
    <property type="entry name" value="Acetyltransf_6"/>
    <property type="match status" value="1"/>
</dbReference>
<keyword evidence="2" id="KW-0808">Transferase</keyword>
<dbReference type="InterPro" id="IPR050644">
    <property type="entry name" value="PG_Glycine_Bridge_Synth"/>
</dbReference>
<sequence>LKTGIQLTIHPLPKTKYNIGYVPKCVMFNKQMLLSLKKIGQENNCIFIKIEPNEIKRKEFFLENGCVYGRPLFTKYTFQIDLTQSEETLLSKMKQKTRYNIRLAQKHGVKIVEDNSPKAFNEYLKLTFETTKRQKFYAHDKDYHQKMRQTLYPSGIAHLLKADYQGKTLAVWMVFVFNNVLYYPYGASSREYKNVMASSLIMWEAIRFGKKMGCHTFDLWGCLGPNPSPKDSWYGFHRFKQGYGPKLIEFI</sequence>
<feature type="domain" description="BioF2-like acetyltransferase" evidence="7">
    <location>
        <begin position="91"/>
        <end position="220"/>
    </location>
</feature>
<evidence type="ECO:0000256" key="1">
    <source>
        <dbReference type="ARBA" id="ARBA00009943"/>
    </source>
</evidence>
<feature type="non-terminal residue" evidence="8">
    <location>
        <position position="1"/>
    </location>
</feature>
<dbReference type="SUPFAM" id="SSF55729">
    <property type="entry name" value="Acyl-CoA N-acyltransferases (Nat)"/>
    <property type="match status" value="1"/>
</dbReference>
<dbReference type="EMBL" id="BARW01029342">
    <property type="protein sequence ID" value="GAJ08405.1"/>
    <property type="molecule type" value="Genomic_DNA"/>
</dbReference>
<evidence type="ECO:0000256" key="3">
    <source>
        <dbReference type="ARBA" id="ARBA00022960"/>
    </source>
</evidence>
<proteinExistence type="inferred from homology"/>
<evidence type="ECO:0000256" key="5">
    <source>
        <dbReference type="ARBA" id="ARBA00023315"/>
    </source>
</evidence>
<dbReference type="GO" id="GO:0008360">
    <property type="term" value="P:regulation of cell shape"/>
    <property type="evidence" value="ECO:0007669"/>
    <property type="project" value="UniProtKB-KW"/>
</dbReference>
<dbReference type="InterPro" id="IPR003447">
    <property type="entry name" value="FEMABX"/>
</dbReference>
<comment type="caution">
    <text evidence="8">The sequence shown here is derived from an EMBL/GenBank/DDBJ whole genome shotgun (WGS) entry which is preliminary data.</text>
</comment>
<dbReference type="InterPro" id="IPR016181">
    <property type="entry name" value="Acyl_CoA_acyltransferase"/>
</dbReference>
<accession>X1VK79</accession>
<dbReference type="Gene3D" id="3.40.630.30">
    <property type="match status" value="1"/>
</dbReference>